<dbReference type="eggNOG" id="ENOG502S56M">
    <property type="taxonomic scope" value="Eukaryota"/>
</dbReference>
<feature type="region of interest" description="Disordered" evidence="2">
    <location>
        <begin position="262"/>
        <end position="345"/>
    </location>
</feature>
<dbReference type="AlphaFoldDB" id="K3WIR3"/>
<reference evidence="5" key="2">
    <citation type="submission" date="2010-04" db="EMBL/GenBank/DDBJ databases">
        <authorList>
            <person name="Buell R."/>
            <person name="Hamilton J."/>
            <person name="Hostetler J."/>
        </authorList>
    </citation>
    <scope>NUCLEOTIDE SEQUENCE [LARGE SCALE GENOMIC DNA]</scope>
    <source>
        <strain evidence="5">DAOM:BR144</strain>
    </source>
</reference>
<feature type="domain" description="C2H2-type" evidence="3">
    <location>
        <begin position="147"/>
        <end position="177"/>
    </location>
</feature>
<sequence length="761" mass="81031">MANTLATTKNWAPHGDKTMDASTIIVPHEHAPLSIVAPKSMIQSIWEEEGDHNEDTKHHHTATSTLLGAATSSLAKFKAAQETENLPHAASKDSATTKASSATSSSALTATPGTDTSSPPSGTTPAPPSSTGKKRRRRTAAQIDRKFSCNFPGCPKAYGSEGSLTQHQRLKHRQQQPDVGGANSNTQLGSFFLPLHRAPARSVASGAATHRPNAASSSRTVNIRPASIEGVMSPLSFDMSAQGWADASAELLMGPPSNLSEQLLGGSAANSHRQNLRSRSNSMPVSFSTPPSSSSLTKQSSASSACTPRPHVSRKPSRVSCTPRGKSSSAAAINHRRGKCRSKSETLSEVDHLFLGPFDAHSDRSGGSDTMLGSTQDSLMPLSNTSSRNSYDWSSSLASDSPHDSDQAIDSDILSVLADCDPSEMGDATSSMEFTMATSGSLSSSSYRSHTSYDGESEDQDMLPPGMDCFGISDHAPSVASPTGGLRINDLFRRAEMGSNAKHGVDLRTFEVHSEWARSNNSREDTMYLSTHLENVAISSPPSSLKLEHQHGGSPSVNVGGSPSSSILPNLEQFPSVSIESFAVKEVDELVQPEPMDGCDAPTEKNDPFAVGLENHSANWSSPSRHHTEHHDANAARASMSTSSSSTSSSSSSSSAVVPKPETSMLWMKEFANSSVLTPLETQHQYVDDVFHEETMMPARGPHEWKPQKGHTAGGFQVDKQASPSQGFTGMLLGDFLFDPAEYGLEDTRMGSPLLCQQEEL</sequence>
<feature type="compositionally biased region" description="Low complexity" evidence="2">
    <location>
        <begin position="552"/>
        <end position="564"/>
    </location>
</feature>
<dbReference type="PROSITE" id="PS50157">
    <property type="entry name" value="ZINC_FINGER_C2H2_2"/>
    <property type="match status" value="1"/>
</dbReference>
<dbReference type="VEuPathDB" id="FungiDB:PYU1_G004844"/>
<evidence type="ECO:0000256" key="2">
    <source>
        <dbReference type="SAM" id="MobiDB-lite"/>
    </source>
</evidence>
<protein>
    <recommendedName>
        <fullName evidence="3">C2H2-type domain-containing protein</fullName>
    </recommendedName>
</protein>
<dbReference type="EMBL" id="GL376564">
    <property type="status" value="NOT_ANNOTATED_CDS"/>
    <property type="molecule type" value="Genomic_DNA"/>
</dbReference>
<reference evidence="4" key="3">
    <citation type="submission" date="2015-02" db="UniProtKB">
        <authorList>
            <consortium name="EnsemblProtists"/>
        </authorList>
    </citation>
    <scope>IDENTIFICATION</scope>
    <source>
        <strain evidence="4">DAOM BR144</strain>
    </source>
</reference>
<feature type="region of interest" description="Disordered" evidence="2">
    <location>
        <begin position="540"/>
        <end position="564"/>
    </location>
</feature>
<accession>K3WIR3</accession>
<feature type="compositionally biased region" description="Low complexity" evidence="2">
    <location>
        <begin position="390"/>
        <end position="400"/>
    </location>
</feature>
<evidence type="ECO:0000256" key="1">
    <source>
        <dbReference type="PROSITE-ProRule" id="PRU00042"/>
    </source>
</evidence>
<feature type="region of interest" description="Disordered" evidence="2">
    <location>
        <begin position="593"/>
        <end position="658"/>
    </location>
</feature>
<feature type="compositionally biased region" description="Low complexity" evidence="2">
    <location>
        <begin position="639"/>
        <end position="655"/>
    </location>
</feature>
<dbReference type="GO" id="GO:0008270">
    <property type="term" value="F:zinc ion binding"/>
    <property type="evidence" value="ECO:0007669"/>
    <property type="project" value="UniProtKB-KW"/>
</dbReference>
<proteinExistence type="predicted"/>
<name>K3WIR3_GLOUD</name>
<dbReference type="PROSITE" id="PS00028">
    <property type="entry name" value="ZINC_FINGER_C2H2_1"/>
    <property type="match status" value="1"/>
</dbReference>
<dbReference type="Gene3D" id="3.30.160.60">
    <property type="entry name" value="Classic Zinc Finger"/>
    <property type="match status" value="1"/>
</dbReference>
<organism evidence="4 5">
    <name type="scientific">Globisporangium ultimum (strain ATCC 200006 / CBS 805.95 / DAOM BR144)</name>
    <name type="common">Pythium ultimum</name>
    <dbReference type="NCBI Taxonomy" id="431595"/>
    <lineage>
        <taxon>Eukaryota</taxon>
        <taxon>Sar</taxon>
        <taxon>Stramenopiles</taxon>
        <taxon>Oomycota</taxon>
        <taxon>Peronosporomycetes</taxon>
        <taxon>Pythiales</taxon>
        <taxon>Pythiaceae</taxon>
        <taxon>Globisporangium</taxon>
    </lineage>
</organism>
<evidence type="ECO:0000313" key="5">
    <source>
        <dbReference type="Proteomes" id="UP000019132"/>
    </source>
</evidence>
<dbReference type="Proteomes" id="UP000019132">
    <property type="component" value="Unassembled WGS sequence"/>
</dbReference>
<keyword evidence="1" id="KW-0863">Zinc-finger</keyword>
<evidence type="ECO:0000313" key="4">
    <source>
        <dbReference type="EnsemblProtists" id="PYU1_T004855"/>
    </source>
</evidence>
<dbReference type="SMART" id="SM00355">
    <property type="entry name" value="ZnF_C2H2"/>
    <property type="match status" value="1"/>
</dbReference>
<feature type="compositionally biased region" description="Low complexity" evidence="2">
    <location>
        <begin position="439"/>
        <end position="452"/>
    </location>
</feature>
<feature type="region of interest" description="Disordered" evidence="2">
    <location>
        <begin position="160"/>
        <end position="183"/>
    </location>
</feature>
<feature type="compositionally biased region" description="Polar residues" evidence="2">
    <location>
        <begin position="268"/>
        <end position="281"/>
    </location>
</feature>
<feature type="region of interest" description="Disordered" evidence="2">
    <location>
        <begin position="82"/>
        <end position="147"/>
    </location>
</feature>
<dbReference type="InParanoid" id="K3WIR3"/>
<dbReference type="EnsemblProtists" id="PYU1_T004855">
    <property type="protein sequence ID" value="PYU1_T004855"/>
    <property type="gene ID" value="PYU1_G004844"/>
</dbReference>
<feature type="compositionally biased region" description="Low complexity" evidence="2">
    <location>
        <begin position="92"/>
        <end position="124"/>
    </location>
</feature>
<feature type="compositionally biased region" description="Polar residues" evidence="2">
    <location>
        <begin position="367"/>
        <end position="389"/>
    </location>
</feature>
<feature type="compositionally biased region" description="Low complexity" evidence="2">
    <location>
        <begin position="282"/>
        <end position="304"/>
    </location>
</feature>
<evidence type="ECO:0000259" key="3">
    <source>
        <dbReference type="PROSITE" id="PS50157"/>
    </source>
</evidence>
<reference evidence="5" key="1">
    <citation type="journal article" date="2010" name="Genome Biol.">
        <title>Genome sequence of the necrotrophic plant pathogen Pythium ultimum reveals original pathogenicity mechanisms and effector repertoire.</title>
        <authorList>
            <person name="Levesque C.A."/>
            <person name="Brouwer H."/>
            <person name="Cano L."/>
            <person name="Hamilton J.P."/>
            <person name="Holt C."/>
            <person name="Huitema E."/>
            <person name="Raffaele S."/>
            <person name="Robideau G.P."/>
            <person name="Thines M."/>
            <person name="Win J."/>
            <person name="Zerillo M.M."/>
            <person name="Beakes G.W."/>
            <person name="Boore J.L."/>
            <person name="Busam D."/>
            <person name="Dumas B."/>
            <person name="Ferriera S."/>
            <person name="Fuerstenberg S.I."/>
            <person name="Gachon C.M."/>
            <person name="Gaulin E."/>
            <person name="Govers F."/>
            <person name="Grenville-Briggs L."/>
            <person name="Horner N."/>
            <person name="Hostetler J."/>
            <person name="Jiang R.H."/>
            <person name="Johnson J."/>
            <person name="Krajaejun T."/>
            <person name="Lin H."/>
            <person name="Meijer H.J."/>
            <person name="Moore B."/>
            <person name="Morris P."/>
            <person name="Phuntmart V."/>
            <person name="Puiu D."/>
            <person name="Shetty J."/>
            <person name="Stajich J.E."/>
            <person name="Tripathy S."/>
            <person name="Wawra S."/>
            <person name="van West P."/>
            <person name="Whitty B.R."/>
            <person name="Coutinho P.M."/>
            <person name="Henrissat B."/>
            <person name="Martin F."/>
            <person name="Thomas P.D."/>
            <person name="Tyler B.M."/>
            <person name="De Vries R.P."/>
            <person name="Kamoun S."/>
            <person name="Yandell M."/>
            <person name="Tisserat N."/>
            <person name="Buell C.R."/>
        </authorList>
    </citation>
    <scope>NUCLEOTIDE SEQUENCE</scope>
    <source>
        <strain evidence="5">DAOM:BR144</strain>
    </source>
</reference>
<feature type="region of interest" description="Disordered" evidence="2">
    <location>
        <begin position="439"/>
        <end position="466"/>
    </location>
</feature>
<keyword evidence="1" id="KW-0479">Metal-binding</keyword>
<dbReference type="InterPro" id="IPR013087">
    <property type="entry name" value="Znf_C2H2_type"/>
</dbReference>
<keyword evidence="1" id="KW-0862">Zinc</keyword>
<keyword evidence="5" id="KW-1185">Reference proteome</keyword>
<feature type="region of interest" description="Disordered" evidence="2">
    <location>
        <begin position="360"/>
        <end position="407"/>
    </location>
</feature>
<dbReference type="HOGENOM" id="CLU_335098_0_0_1"/>